<accession>A0ABZ2F8J1</accession>
<dbReference type="CDD" id="cd02440">
    <property type="entry name" value="AdoMet_MTases"/>
    <property type="match status" value="1"/>
</dbReference>
<dbReference type="SUPFAM" id="SSF53335">
    <property type="entry name" value="S-adenosyl-L-methionine-dependent methyltransferases"/>
    <property type="match status" value="1"/>
</dbReference>
<evidence type="ECO:0000313" key="3">
    <source>
        <dbReference type="Proteomes" id="UP001359308"/>
    </source>
</evidence>
<evidence type="ECO:0000259" key="1">
    <source>
        <dbReference type="Pfam" id="PF08242"/>
    </source>
</evidence>
<protein>
    <submittedName>
        <fullName evidence="2">Class I SAM-dependent methyltransferase</fullName>
    </submittedName>
</protein>
<dbReference type="InterPro" id="IPR013217">
    <property type="entry name" value="Methyltransf_12"/>
</dbReference>
<keyword evidence="2" id="KW-0808">Transferase</keyword>
<reference evidence="2 3" key="1">
    <citation type="submission" date="2022-09" db="EMBL/GenBank/DDBJ databases">
        <authorList>
            <person name="Giprobiosintez L."/>
        </authorList>
    </citation>
    <scope>NUCLEOTIDE SEQUENCE [LARGE SCALE GENOMIC DNA]</scope>
    <source>
        <strain evidence="3">VKPM-B-12549 (GBS-15)</strain>
    </source>
</reference>
<dbReference type="GO" id="GO:0008168">
    <property type="term" value="F:methyltransferase activity"/>
    <property type="evidence" value="ECO:0007669"/>
    <property type="project" value="UniProtKB-KW"/>
</dbReference>
<dbReference type="InterPro" id="IPR029063">
    <property type="entry name" value="SAM-dependent_MTases_sf"/>
</dbReference>
<sequence length="220" mass="25486">MTSLEYISQCYRNYRSSRIDDNISPNDAMFNEWYFSVGESAIDNIALAALASRLSCVERVLDLPCGHGRVLRHITKFFPEATIYACDLDVDGVRFCEKTFGAMPIPSLPKLENVVFPCTFDVIWVGSLFTHMRRETIKRSLLYLSRYLSPCGIIVATIHGRWVEHAYEICRYIGEDRWKKIMDEYRSGGYGYCDYIKEESHAYIEHSYGVSIIRHAHQPR</sequence>
<dbReference type="Gene3D" id="3.40.50.150">
    <property type="entry name" value="Vaccinia Virus protein VP39"/>
    <property type="match status" value="1"/>
</dbReference>
<name>A0ABZ2F8J1_METCP</name>
<dbReference type="Proteomes" id="UP001359308">
    <property type="component" value="Chromosome"/>
</dbReference>
<dbReference type="Pfam" id="PF08242">
    <property type="entry name" value="Methyltransf_12"/>
    <property type="match status" value="1"/>
</dbReference>
<dbReference type="EMBL" id="CP104311">
    <property type="protein sequence ID" value="WWF03396.1"/>
    <property type="molecule type" value="Genomic_DNA"/>
</dbReference>
<dbReference type="GO" id="GO:0032259">
    <property type="term" value="P:methylation"/>
    <property type="evidence" value="ECO:0007669"/>
    <property type="project" value="UniProtKB-KW"/>
</dbReference>
<organism evidence="2 3">
    <name type="scientific">Methylococcus capsulatus</name>
    <dbReference type="NCBI Taxonomy" id="414"/>
    <lineage>
        <taxon>Bacteria</taxon>
        <taxon>Pseudomonadati</taxon>
        <taxon>Pseudomonadota</taxon>
        <taxon>Gammaproteobacteria</taxon>
        <taxon>Methylococcales</taxon>
        <taxon>Methylococcaceae</taxon>
        <taxon>Methylococcus</taxon>
    </lineage>
</organism>
<keyword evidence="3" id="KW-1185">Reference proteome</keyword>
<feature type="domain" description="Methyltransferase type 12" evidence="1">
    <location>
        <begin position="61"/>
        <end position="153"/>
    </location>
</feature>
<keyword evidence="2" id="KW-0489">Methyltransferase</keyword>
<dbReference type="RefSeq" id="WP_198323447.1">
    <property type="nucleotide sequence ID" value="NZ_CP104311.1"/>
</dbReference>
<gene>
    <name evidence="2" type="ORF">N4J17_07215</name>
</gene>
<evidence type="ECO:0000313" key="2">
    <source>
        <dbReference type="EMBL" id="WWF03396.1"/>
    </source>
</evidence>
<proteinExistence type="predicted"/>